<sequence>MSLKQNIQSDLNDAVKSKNEIVSLVLRSLISEVVNKTIELGKKDEGLNEQEIQQIVLKEIKKRQDAIEQYKKGGREDLVENEEKEIQVLKKYAPQMIDEVKLGALVDGIINELGAKSVQDMGRVMGAIMQKAGNTADGNLVNKLVREKLTSEDH</sequence>
<organism evidence="1 2">
    <name type="scientific">Candidatus Spechtbacteria bacterium RIFCSPLOWO2_02_FULL_38_8</name>
    <dbReference type="NCBI Taxonomy" id="1802164"/>
    <lineage>
        <taxon>Bacteria</taxon>
        <taxon>Candidatus Spechtiibacteriota</taxon>
    </lineage>
</organism>
<dbReference type="PANTHER" id="PTHR28055:SF1">
    <property type="entry name" value="ALTERED INHERITANCE OF MITOCHONDRIA PROTEIN 41, MITOCHONDRIAL"/>
    <property type="match status" value="1"/>
</dbReference>
<protein>
    <recommendedName>
        <fullName evidence="3">Glutamyl-tRNA amidotransferase</fullName>
    </recommendedName>
</protein>
<evidence type="ECO:0000313" key="2">
    <source>
        <dbReference type="Proteomes" id="UP000178509"/>
    </source>
</evidence>
<gene>
    <name evidence="1" type="ORF">A3H51_00930</name>
</gene>
<dbReference type="InterPro" id="IPR023168">
    <property type="entry name" value="GatB_Yqey_C_2"/>
</dbReference>
<comment type="caution">
    <text evidence="1">The sequence shown here is derived from an EMBL/GenBank/DDBJ whole genome shotgun (WGS) entry which is preliminary data.</text>
</comment>
<dbReference type="Pfam" id="PF09424">
    <property type="entry name" value="YqeY"/>
    <property type="match status" value="1"/>
</dbReference>
<evidence type="ECO:0000313" key="1">
    <source>
        <dbReference type="EMBL" id="OGZ62856.1"/>
    </source>
</evidence>
<dbReference type="PANTHER" id="PTHR28055">
    <property type="entry name" value="ALTERED INHERITANCE OF MITOCHONDRIA PROTEIN 41, MITOCHONDRIAL"/>
    <property type="match status" value="1"/>
</dbReference>
<dbReference type="SUPFAM" id="SSF89095">
    <property type="entry name" value="GatB/YqeY motif"/>
    <property type="match status" value="1"/>
</dbReference>
<proteinExistence type="predicted"/>
<dbReference type="Gene3D" id="1.10.10.410">
    <property type="match status" value="1"/>
</dbReference>
<dbReference type="InterPro" id="IPR019004">
    <property type="entry name" value="YqeY/Aim41"/>
</dbReference>
<name>A0A1G2HK43_9BACT</name>
<dbReference type="STRING" id="1802164.A3H51_00930"/>
<dbReference type="Proteomes" id="UP000178509">
    <property type="component" value="Unassembled WGS sequence"/>
</dbReference>
<dbReference type="InterPro" id="IPR042184">
    <property type="entry name" value="YqeY/Aim41_N"/>
</dbReference>
<evidence type="ECO:0008006" key="3">
    <source>
        <dbReference type="Google" id="ProtNLM"/>
    </source>
</evidence>
<dbReference type="GO" id="GO:0016884">
    <property type="term" value="F:carbon-nitrogen ligase activity, with glutamine as amido-N-donor"/>
    <property type="evidence" value="ECO:0007669"/>
    <property type="project" value="InterPro"/>
</dbReference>
<dbReference type="AlphaFoldDB" id="A0A1G2HK43"/>
<dbReference type="InterPro" id="IPR003789">
    <property type="entry name" value="Asn/Gln_tRNA_amidoTrase-B-like"/>
</dbReference>
<reference evidence="1 2" key="1">
    <citation type="journal article" date="2016" name="Nat. Commun.">
        <title>Thousands of microbial genomes shed light on interconnected biogeochemical processes in an aquifer system.</title>
        <authorList>
            <person name="Anantharaman K."/>
            <person name="Brown C.T."/>
            <person name="Hug L.A."/>
            <person name="Sharon I."/>
            <person name="Castelle C.J."/>
            <person name="Probst A.J."/>
            <person name="Thomas B.C."/>
            <person name="Singh A."/>
            <person name="Wilkins M.J."/>
            <person name="Karaoz U."/>
            <person name="Brodie E.L."/>
            <person name="Williams K.H."/>
            <person name="Hubbard S.S."/>
            <person name="Banfield J.F."/>
        </authorList>
    </citation>
    <scope>NUCLEOTIDE SEQUENCE [LARGE SCALE GENOMIC DNA]</scope>
</reference>
<dbReference type="EMBL" id="MHOJ01000008">
    <property type="protein sequence ID" value="OGZ62856.1"/>
    <property type="molecule type" value="Genomic_DNA"/>
</dbReference>
<accession>A0A1G2HK43</accession>
<dbReference type="Gene3D" id="1.10.1510.10">
    <property type="entry name" value="Uncharacterised protein YqeY/AIM41 PF09424, N-terminal domain"/>
    <property type="match status" value="1"/>
</dbReference>